<proteinExistence type="predicted"/>
<evidence type="ECO:0000313" key="1">
    <source>
        <dbReference type="EMBL" id="KPH88226.1"/>
    </source>
</evidence>
<reference evidence="1 2" key="1">
    <citation type="submission" date="2015-07" db="EMBL/GenBank/DDBJ databases">
        <title>Draft Genome Sequence of Komagataeibacter intermedius Strain AF2, Isolated from Kombucha Tea.</title>
        <authorList>
            <person name="Santos R.A."/>
            <person name="Berretta A.A."/>
            <person name="Barud H.S."/>
            <person name="Ribeiro S.J."/>
            <person name="Gonzalez-Garcia L.N."/>
            <person name="Zucchi T.D."/>
            <person name="Goldman G.H."/>
            <person name="Riano-Pachon D.M."/>
        </authorList>
    </citation>
    <scope>NUCLEOTIDE SEQUENCE [LARGE SCALE GENOMIC DNA]</scope>
    <source>
        <strain evidence="1 2">AF2</strain>
    </source>
</reference>
<dbReference type="Proteomes" id="UP000031553">
    <property type="component" value="Unassembled WGS sequence"/>
</dbReference>
<organism evidence="1 2">
    <name type="scientific">Komagataeibacter intermedius AF2</name>
    <dbReference type="NCBI Taxonomy" id="1458464"/>
    <lineage>
        <taxon>Bacteria</taxon>
        <taxon>Pseudomonadati</taxon>
        <taxon>Pseudomonadota</taxon>
        <taxon>Alphaproteobacteria</taxon>
        <taxon>Acetobacterales</taxon>
        <taxon>Acetobacteraceae</taxon>
        <taxon>Komagataeibacter</taxon>
    </lineage>
</organism>
<evidence type="ECO:0000313" key="2">
    <source>
        <dbReference type="Proteomes" id="UP000031553"/>
    </source>
</evidence>
<protein>
    <submittedName>
        <fullName evidence="1">Uncharacterized protein</fullName>
    </submittedName>
</protein>
<name>A0A0N0MG14_9PROT</name>
<gene>
    <name evidence="1" type="ORF">GLUCOINTEAF2_0203906</name>
</gene>
<sequence length="46" mass="4999">MFTTIMLYDAACKPFHVSLLISEVFSVLTFQMGISSCSIPNGQNGV</sequence>
<accession>A0A0N0MG14</accession>
<dbReference type="AlphaFoldDB" id="A0A0N0MG14"/>
<comment type="caution">
    <text evidence="1">The sequence shown here is derived from an EMBL/GenBank/DDBJ whole genome shotgun (WGS) entry which is preliminary data.</text>
</comment>
<dbReference type="EMBL" id="JUFX02000053">
    <property type="protein sequence ID" value="KPH88226.1"/>
    <property type="molecule type" value="Genomic_DNA"/>
</dbReference>